<feature type="region of interest" description="Disordered" evidence="1">
    <location>
        <begin position="61"/>
        <end position="151"/>
    </location>
</feature>
<gene>
    <name evidence="3" type="ORF">P691DRAFT_778450</name>
</gene>
<dbReference type="PANTHER" id="PTHR35043:SF7">
    <property type="entry name" value="TRANSCRIPTION FACTOR DOMAIN-CONTAINING PROTEIN"/>
    <property type="match status" value="1"/>
</dbReference>
<keyword evidence="2" id="KW-0812">Transmembrane</keyword>
<feature type="transmembrane region" description="Helical" evidence="2">
    <location>
        <begin position="510"/>
        <end position="531"/>
    </location>
</feature>
<evidence type="ECO:0000256" key="1">
    <source>
        <dbReference type="SAM" id="MobiDB-lite"/>
    </source>
</evidence>
<comment type="caution">
    <text evidence="3">The sequence shown here is derived from an EMBL/GenBank/DDBJ whole genome shotgun (WGS) entry which is preliminary data.</text>
</comment>
<name>A0A9P5X458_9AGAR</name>
<dbReference type="Proteomes" id="UP000807342">
    <property type="component" value="Unassembled WGS sequence"/>
</dbReference>
<evidence type="ECO:0000313" key="3">
    <source>
        <dbReference type="EMBL" id="KAF9444148.1"/>
    </source>
</evidence>
<accession>A0A9P5X458</accession>
<keyword evidence="2" id="KW-0472">Membrane</keyword>
<dbReference type="OrthoDB" id="9451547at2759"/>
<evidence type="ECO:0000313" key="4">
    <source>
        <dbReference type="Proteomes" id="UP000807342"/>
    </source>
</evidence>
<feature type="compositionally biased region" description="Basic and acidic residues" evidence="1">
    <location>
        <begin position="95"/>
        <end position="119"/>
    </location>
</feature>
<keyword evidence="2" id="KW-1133">Transmembrane helix</keyword>
<feature type="compositionally biased region" description="Acidic residues" evidence="1">
    <location>
        <begin position="84"/>
        <end position="94"/>
    </location>
</feature>
<reference evidence="3" key="1">
    <citation type="submission" date="2020-11" db="EMBL/GenBank/DDBJ databases">
        <authorList>
            <consortium name="DOE Joint Genome Institute"/>
            <person name="Ahrendt S."/>
            <person name="Riley R."/>
            <person name="Andreopoulos W."/>
            <person name="Labutti K."/>
            <person name="Pangilinan J."/>
            <person name="Ruiz-Duenas F.J."/>
            <person name="Barrasa J.M."/>
            <person name="Sanchez-Garcia M."/>
            <person name="Camarero S."/>
            <person name="Miyauchi S."/>
            <person name="Serrano A."/>
            <person name="Linde D."/>
            <person name="Babiker R."/>
            <person name="Drula E."/>
            <person name="Ayuso-Fernandez I."/>
            <person name="Pacheco R."/>
            <person name="Padilla G."/>
            <person name="Ferreira P."/>
            <person name="Barriuso J."/>
            <person name="Kellner H."/>
            <person name="Castanera R."/>
            <person name="Alfaro M."/>
            <person name="Ramirez L."/>
            <person name="Pisabarro A.G."/>
            <person name="Kuo A."/>
            <person name="Tritt A."/>
            <person name="Lipzen A."/>
            <person name="He G."/>
            <person name="Yan M."/>
            <person name="Ng V."/>
            <person name="Cullen D."/>
            <person name="Martin F."/>
            <person name="Rosso M.-N."/>
            <person name="Henrissat B."/>
            <person name="Hibbett D."/>
            <person name="Martinez A.T."/>
            <person name="Grigoriev I.V."/>
        </authorList>
    </citation>
    <scope>NUCLEOTIDE SEQUENCE</scope>
    <source>
        <strain evidence="3">MF-IS2</strain>
    </source>
</reference>
<proteinExistence type="predicted"/>
<keyword evidence="4" id="KW-1185">Reference proteome</keyword>
<dbReference type="EMBL" id="MU151399">
    <property type="protein sequence ID" value="KAF9444148.1"/>
    <property type="molecule type" value="Genomic_DNA"/>
</dbReference>
<dbReference type="AlphaFoldDB" id="A0A9P5X458"/>
<dbReference type="PANTHER" id="PTHR35043">
    <property type="entry name" value="TRANSCRIPTION FACTOR DOMAIN-CONTAINING PROTEIN"/>
    <property type="match status" value="1"/>
</dbReference>
<evidence type="ECO:0000256" key="2">
    <source>
        <dbReference type="SAM" id="Phobius"/>
    </source>
</evidence>
<feature type="transmembrane region" description="Helical" evidence="2">
    <location>
        <begin position="430"/>
        <end position="451"/>
    </location>
</feature>
<feature type="transmembrane region" description="Helical" evidence="2">
    <location>
        <begin position="270"/>
        <end position="290"/>
    </location>
</feature>
<protein>
    <submittedName>
        <fullName evidence="3">Uncharacterized protein</fullName>
    </submittedName>
</protein>
<organism evidence="3 4">
    <name type="scientific">Macrolepiota fuliginosa MF-IS2</name>
    <dbReference type="NCBI Taxonomy" id="1400762"/>
    <lineage>
        <taxon>Eukaryota</taxon>
        <taxon>Fungi</taxon>
        <taxon>Dikarya</taxon>
        <taxon>Basidiomycota</taxon>
        <taxon>Agaricomycotina</taxon>
        <taxon>Agaricomycetes</taxon>
        <taxon>Agaricomycetidae</taxon>
        <taxon>Agaricales</taxon>
        <taxon>Agaricineae</taxon>
        <taxon>Agaricaceae</taxon>
        <taxon>Macrolepiota</taxon>
    </lineage>
</organism>
<feature type="transmembrane region" description="Helical" evidence="2">
    <location>
        <begin position="463"/>
        <end position="489"/>
    </location>
</feature>
<sequence>MITLCAIVMPQCITMWALHQRIAAGKIVDKYNEYLTWRLEVQETQEDADILPEQDMNFAETTPRSTEEQFQDGVTHRSEPTAINDEDQDIDGIYELEHSDGYDVEKGDSGREKTKDNRSDASWWGEQKLGEGTESVGGGHRSSMNSGAFKPNHAVPRRLRWWQRIHLPIIPWLNPKPPKVLPEGAWTLTHGFFVQMGGIMITYDGKPLGVVPFPGMMSLLSQGIIDPPNIPENVLKDKSKGDFLNKCYFGLQTLWFIVQFSARRASHLPVAQLEVFTMAFAVLSIINFFLWKEKPLNVELAISVPSNVDAHFFPRLNGQCLEGFRFREVTDDDKDESGSLREAESIRRFLRKTSGNWFRAQFTQLKNRHQSLTSRLLRIPRIIFNGLLRPIDKLIFMDNPIDEGTDIMRVAAFYADVDLKSMGVDLVRSVWVDLAWVATGVLFASLHLISWFTPFPSVVEKRIWQIATLIDTSLPLIFIALSEVLKFLVRSGKTERRWLVICFKFLREKIYHGVIPITYLLSRLCILAVAITSLRQLPSGAFRDIDWGSFWPHM</sequence>